<sequence>RNLVVCIDGTSKKFGSKNTNVIRLYEQVRKSEQQLTYYASGIGTYARPSWRSLTYWKQKLLYKRIDLAIAWNLETVIMDVYRWLADNYRQGDKIYLYGFSRGAYQARAVAGMIDKVGLLFPGNNVQIPFAFELYASLDSSSRHKNIERNKLAERFKDTFCHPNVSVHFLGAWDTVSSVGFTGETLPATRSCAHIKIFRHALALDERRVKFLPEYV</sequence>
<keyword evidence="3" id="KW-1185">Reference proteome</keyword>
<dbReference type="PANTHER" id="PTHR33840:SF2">
    <property type="entry name" value="TLE1 PHOSPHOLIPASE DOMAIN-CONTAINING PROTEIN"/>
    <property type="match status" value="1"/>
</dbReference>
<dbReference type="InterPro" id="IPR029058">
    <property type="entry name" value="AB_hydrolase_fold"/>
</dbReference>
<dbReference type="OrthoDB" id="538223at2759"/>
<evidence type="ECO:0000313" key="3">
    <source>
        <dbReference type="Proteomes" id="UP000053558"/>
    </source>
</evidence>
<evidence type="ECO:0000313" key="2">
    <source>
        <dbReference type="EMBL" id="EIW77438.1"/>
    </source>
</evidence>
<dbReference type="KEGG" id="cput:CONPUDRAFT_38642"/>
<dbReference type="EMBL" id="JH711584">
    <property type="protein sequence ID" value="EIW77438.1"/>
    <property type="molecule type" value="Genomic_DNA"/>
</dbReference>
<gene>
    <name evidence="2" type="ORF">CONPUDRAFT_38642</name>
</gene>
<name>A0A5M3MDY1_CONPW</name>
<organism evidence="2 3">
    <name type="scientific">Coniophora puteana (strain RWD-64-598)</name>
    <name type="common">Brown rot fungus</name>
    <dbReference type="NCBI Taxonomy" id="741705"/>
    <lineage>
        <taxon>Eukaryota</taxon>
        <taxon>Fungi</taxon>
        <taxon>Dikarya</taxon>
        <taxon>Basidiomycota</taxon>
        <taxon>Agaricomycotina</taxon>
        <taxon>Agaricomycetes</taxon>
        <taxon>Agaricomycetidae</taxon>
        <taxon>Boletales</taxon>
        <taxon>Coniophorineae</taxon>
        <taxon>Coniophoraceae</taxon>
        <taxon>Coniophora</taxon>
    </lineage>
</organism>
<dbReference type="PANTHER" id="PTHR33840">
    <property type="match status" value="1"/>
</dbReference>
<dbReference type="RefSeq" id="XP_007772356.1">
    <property type="nucleotide sequence ID" value="XM_007774166.1"/>
</dbReference>
<dbReference type="Pfam" id="PF09994">
    <property type="entry name" value="T6SS_Tle1-like_cat"/>
    <property type="match status" value="1"/>
</dbReference>
<dbReference type="InterPro" id="IPR018712">
    <property type="entry name" value="Tle1-like_cat"/>
</dbReference>
<feature type="non-terminal residue" evidence="2">
    <location>
        <position position="215"/>
    </location>
</feature>
<reference evidence="3" key="1">
    <citation type="journal article" date="2012" name="Science">
        <title>The Paleozoic origin of enzymatic lignin decomposition reconstructed from 31 fungal genomes.</title>
        <authorList>
            <person name="Floudas D."/>
            <person name="Binder M."/>
            <person name="Riley R."/>
            <person name="Barry K."/>
            <person name="Blanchette R.A."/>
            <person name="Henrissat B."/>
            <person name="Martinez A.T."/>
            <person name="Otillar R."/>
            <person name="Spatafora J.W."/>
            <person name="Yadav J.S."/>
            <person name="Aerts A."/>
            <person name="Benoit I."/>
            <person name="Boyd A."/>
            <person name="Carlson A."/>
            <person name="Copeland A."/>
            <person name="Coutinho P.M."/>
            <person name="de Vries R.P."/>
            <person name="Ferreira P."/>
            <person name="Findley K."/>
            <person name="Foster B."/>
            <person name="Gaskell J."/>
            <person name="Glotzer D."/>
            <person name="Gorecki P."/>
            <person name="Heitman J."/>
            <person name="Hesse C."/>
            <person name="Hori C."/>
            <person name="Igarashi K."/>
            <person name="Jurgens J.A."/>
            <person name="Kallen N."/>
            <person name="Kersten P."/>
            <person name="Kohler A."/>
            <person name="Kuees U."/>
            <person name="Kumar T.K.A."/>
            <person name="Kuo A."/>
            <person name="LaButti K."/>
            <person name="Larrondo L.F."/>
            <person name="Lindquist E."/>
            <person name="Ling A."/>
            <person name="Lombard V."/>
            <person name="Lucas S."/>
            <person name="Lundell T."/>
            <person name="Martin R."/>
            <person name="McLaughlin D.J."/>
            <person name="Morgenstern I."/>
            <person name="Morin E."/>
            <person name="Murat C."/>
            <person name="Nagy L.G."/>
            <person name="Nolan M."/>
            <person name="Ohm R.A."/>
            <person name="Patyshakuliyeva A."/>
            <person name="Rokas A."/>
            <person name="Ruiz-Duenas F.J."/>
            <person name="Sabat G."/>
            <person name="Salamov A."/>
            <person name="Samejima M."/>
            <person name="Schmutz J."/>
            <person name="Slot J.C."/>
            <person name="St John F."/>
            <person name="Stenlid J."/>
            <person name="Sun H."/>
            <person name="Sun S."/>
            <person name="Syed K."/>
            <person name="Tsang A."/>
            <person name="Wiebenga A."/>
            <person name="Young D."/>
            <person name="Pisabarro A."/>
            <person name="Eastwood D.C."/>
            <person name="Martin F."/>
            <person name="Cullen D."/>
            <person name="Grigoriev I.V."/>
            <person name="Hibbett D.S."/>
        </authorList>
    </citation>
    <scope>NUCLEOTIDE SEQUENCE [LARGE SCALE GENOMIC DNA]</scope>
    <source>
        <strain evidence="3">RWD-64-598 SS2</strain>
    </source>
</reference>
<dbReference type="OMA" id="NCEAHAD"/>
<dbReference type="Proteomes" id="UP000053558">
    <property type="component" value="Unassembled WGS sequence"/>
</dbReference>
<comment type="caution">
    <text evidence="2">The sequence shown here is derived from an EMBL/GenBank/DDBJ whole genome shotgun (WGS) entry which is preliminary data.</text>
</comment>
<feature type="non-terminal residue" evidence="2">
    <location>
        <position position="1"/>
    </location>
</feature>
<protein>
    <recommendedName>
        <fullName evidence="1">T6SS Phospholipase effector Tle1-like catalytic domain-containing protein</fullName>
    </recommendedName>
</protein>
<evidence type="ECO:0000259" key="1">
    <source>
        <dbReference type="Pfam" id="PF09994"/>
    </source>
</evidence>
<accession>A0A5M3MDY1</accession>
<proteinExistence type="predicted"/>
<dbReference type="GeneID" id="19206841"/>
<dbReference type="SUPFAM" id="SSF53474">
    <property type="entry name" value="alpha/beta-Hydrolases"/>
    <property type="match status" value="1"/>
</dbReference>
<dbReference type="AlphaFoldDB" id="A0A5M3MDY1"/>
<feature type="domain" description="T6SS Phospholipase effector Tle1-like catalytic" evidence="1">
    <location>
        <begin position="1"/>
        <end position="213"/>
    </location>
</feature>